<name>A0A8T0EJP4_ARGBR</name>
<protein>
    <submittedName>
        <fullName evidence="2">Uncharacterized protein</fullName>
    </submittedName>
</protein>
<evidence type="ECO:0000313" key="3">
    <source>
        <dbReference type="Proteomes" id="UP000807504"/>
    </source>
</evidence>
<feature type="compositionally biased region" description="Low complexity" evidence="1">
    <location>
        <begin position="36"/>
        <end position="49"/>
    </location>
</feature>
<reference evidence="2" key="2">
    <citation type="submission" date="2020-06" db="EMBL/GenBank/DDBJ databases">
        <authorList>
            <person name="Sheffer M."/>
        </authorList>
    </citation>
    <scope>NUCLEOTIDE SEQUENCE</scope>
</reference>
<dbReference type="Proteomes" id="UP000807504">
    <property type="component" value="Unassembled WGS sequence"/>
</dbReference>
<reference evidence="2" key="1">
    <citation type="journal article" date="2020" name="bioRxiv">
        <title>Chromosome-level reference genome of the European wasp spider Argiope bruennichi: a resource for studies on range expansion and evolutionary adaptation.</title>
        <authorList>
            <person name="Sheffer M.M."/>
            <person name="Hoppe A."/>
            <person name="Krehenwinkel H."/>
            <person name="Uhl G."/>
            <person name="Kuss A.W."/>
            <person name="Jensen L."/>
            <person name="Jensen C."/>
            <person name="Gillespie R.G."/>
            <person name="Hoff K.J."/>
            <person name="Prost S."/>
        </authorList>
    </citation>
    <scope>NUCLEOTIDE SEQUENCE</scope>
</reference>
<proteinExistence type="predicted"/>
<keyword evidence="3" id="KW-1185">Reference proteome</keyword>
<dbReference type="EMBL" id="JABXBU010002227">
    <property type="protein sequence ID" value="KAF8774152.1"/>
    <property type="molecule type" value="Genomic_DNA"/>
</dbReference>
<evidence type="ECO:0000256" key="1">
    <source>
        <dbReference type="SAM" id="MobiDB-lite"/>
    </source>
</evidence>
<organism evidence="2 3">
    <name type="scientific">Argiope bruennichi</name>
    <name type="common">Wasp spider</name>
    <name type="synonym">Aranea bruennichi</name>
    <dbReference type="NCBI Taxonomy" id="94029"/>
    <lineage>
        <taxon>Eukaryota</taxon>
        <taxon>Metazoa</taxon>
        <taxon>Ecdysozoa</taxon>
        <taxon>Arthropoda</taxon>
        <taxon>Chelicerata</taxon>
        <taxon>Arachnida</taxon>
        <taxon>Araneae</taxon>
        <taxon>Araneomorphae</taxon>
        <taxon>Entelegynae</taxon>
        <taxon>Araneoidea</taxon>
        <taxon>Araneidae</taxon>
        <taxon>Argiope</taxon>
    </lineage>
</organism>
<comment type="caution">
    <text evidence="2">The sequence shown here is derived from an EMBL/GenBank/DDBJ whole genome shotgun (WGS) entry which is preliminary data.</text>
</comment>
<gene>
    <name evidence="2" type="ORF">HNY73_016734</name>
</gene>
<dbReference type="AlphaFoldDB" id="A0A8T0EJP4"/>
<accession>A0A8T0EJP4</accession>
<feature type="region of interest" description="Disordered" evidence="1">
    <location>
        <begin position="28"/>
        <end position="58"/>
    </location>
</feature>
<sequence length="109" mass="12351">MKNPTSLQIKLIDRYRLDYNVCKDSNLPHKRAAKESSSSSNQMSYSNPSTKQESMFRSEAHVSAPVGRSLCISISSSKWKLLSHPLSIRDAFLLIFSFTRSGKIIQKGW</sequence>
<evidence type="ECO:0000313" key="2">
    <source>
        <dbReference type="EMBL" id="KAF8774152.1"/>
    </source>
</evidence>